<dbReference type="SMART" id="SM00327">
    <property type="entry name" value="VWA"/>
    <property type="match status" value="1"/>
</dbReference>
<evidence type="ECO:0000313" key="3">
    <source>
        <dbReference type="Proteomes" id="UP000225706"/>
    </source>
</evidence>
<dbReference type="OrthoDB" id="9949424at2759"/>
<dbReference type="AlphaFoldDB" id="A0A2B4SX45"/>
<keyword evidence="3" id="KW-1185">Reference proteome</keyword>
<name>A0A2B4SX45_STYPI</name>
<protein>
    <submittedName>
        <fullName evidence="2">Collagen alpha-1(XII) chain</fullName>
    </submittedName>
</protein>
<organism evidence="2 3">
    <name type="scientific">Stylophora pistillata</name>
    <name type="common">Smooth cauliflower coral</name>
    <dbReference type="NCBI Taxonomy" id="50429"/>
    <lineage>
        <taxon>Eukaryota</taxon>
        <taxon>Metazoa</taxon>
        <taxon>Cnidaria</taxon>
        <taxon>Anthozoa</taxon>
        <taxon>Hexacorallia</taxon>
        <taxon>Scleractinia</taxon>
        <taxon>Astrocoeniina</taxon>
        <taxon>Pocilloporidae</taxon>
        <taxon>Stylophora</taxon>
    </lineage>
</organism>
<dbReference type="Pfam" id="PF00092">
    <property type="entry name" value="VWA"/>
    <property type="match status" value="1"/>
</dbReference>
<feature type="domain" description="VWFA" evidence="1">
    <location>
        <begin position="76"/>
        <end position="246"/>
    </location>
</feature>
<sequence length="252" mass="28005">MTPSSKHLQNFKSSIKDLDVEKGVTQHDAIKEMSPHMLMSTTLIPSQRMIKHSETITFIILSAISLTKGMCVTSQDVAMLFDTSTSITEEGFWSMKRFATFMIQLMEEEPTETRVCLVRFPMGPTLLSSFTKFSSSDHIESSFGSLVYGDGDTDFEEGLRVAADELFREESGTRPKVSKILIVFSDGAFGGYYLDPRINATHVITVASGTGIHRGQLESLVKDPKKDFFTIVDGSAESVVQRMNELTQQDCS</sequence>
<accession>A0A2B4SX45</accession>
<gene>
    <name evidence="2" type="primary">COL12A1</name>
    <name evidence="2" type="ORF">AWC38_SpisGene1348</name>
</gene>
<dbReference type="Gene3D" id="3.40.50.410">
    <property type="entry name" value="von Willebrand factor, type A domain"/>
    <property type="match status" value="1"/>
</dbReference>
<dbReference type="InterPro" id="IPR050525">
    <property type="entry name" value="ECM_Assembly_Org"/>
</dbReference>
<dbReference type="InterPro" id="IPR036465">
    <property type="entry name" value="vWFA_dom_sf"/>
</dbReference>
<evidence type="ECO:0000313" key="2">
    <source>
        <dbReference type="EMBL" id="PFX33759.1"/>
    </source>
</evidence>
<keyword evidence="2" id="KW-0176">Collagen</keyword>
<dbReference type="PANTHER" id="PTHR24020">
    <property type="entry name" value="COLLAGEN ALPHA"/>
    <property type="match status" value="1"/>
</dbReference>
<proteinExistence type="predicted"/>
<evidence type="ECO:0000259" key="1">
    <source>
        <dbReference type="PROSITE" id="PS50234"/>
    </source>
</evidence>
<dbReference type="GO" id="GO:0005581">
    <property type="term" value="C:collagen trimer"/>
    <property type="evidence" value="ECO:0007669"/>
    <property type="project" value="UniProtKB-KW"/>
</dbReference>
<dbReference type="Proteomes" id="UP000225706">
    <property type="component" value="Unassembled WGS sequence"/>
</dbReference>
<dbReference type="SUPFAM" id="SSF53300">
    <property type="entry name" value="vWA-like"/>
    <property type="match status" value="1"/>
</dbReference>
<dbReference type="STRING" id="50429.A0A2B4SX45"/>
<dbReference type="EMBL" id="LSMT01000009">
    <property type="protein sequence ID" value="PFX33759.1"/>
    <property type="molecule type" value="Genomic_DNA"/>
</dbReference>
<dbReference type="PROSITE" id="PS50234">
    <property type="entry name" value="VWFA"/>
    <property type="match status" value="1"/>
</dbReference>
<reference evidence="3" key="1">
    <citation type="journal article" date="2017" name="bioRxiv">
        <title>Comparative analysis of the genomes of Stylophora pistillata and Acropora digitifera provides evidence for extensive differences between species of corals.</title>
        <authorList>
            <person name="Voolstra C.R."/>
            <person name="Li Y."/>
            <person name="Liew Y.J."/>
            <person name="Baumgarten S."/>
            <person name="Zoccola D."/>
            <person name="Flot J.-F."/>
            <person name="Tambutte S."/>
            <person name="Allemand D."/>
            <person name="Aranda M."/>
        </authorList>
    </citation>
    <scope>NUCLEOTIDE SEQUENCE [LARGE SCALE GENOMIC DNA]</scope>
</reference>
<dbReference type="InterPro" id="IPR002035">
    <property type="entry name" value="VWF_A"/>
</dbReference>
<comment type="caution">
    <text evidence="2">The sequence shown here is derived from an EMBL/GenBank/DDBJ whole genome shotgun (WGS) entry which is preliminary data.</text>
</comment>